<proteinExistence type="predicted"/>
<sequence>MHGDDSPIGPLDRHPPQNRFTLPKESDGGDGGDTDACYDSRFLAFVLSTPAANLY</sequence>
<comment type="caution">
    <text evidence="2">The sequence shown here is derived from an EMBL/GenBank/DDBJ whole genome shotgun (WGS) entry which is preliminary data.</text>
</comment>
<gene>
    <name evidence="2" type="ORF">PC117_g1383</name>
</gene>
<evidence type="ECO:0000313" key="2">
    <source>
        <dbReference type="EMBL" id="KAG2954251.1"/>
    </source>
</evidence>
<feature type="region of interest" description="Disordered" evidence="1">
    <location>
        <begin position="1"/>
        <end position="33"/>
    </location>
</feature>
<accession>A0A8T1ERQ6</accession>
<feature type="compositionally biased region" description="Basic and acidic residues" evidence="1">
    <location>
        <begin position="1"/>
        <end position="15"/>
    </location>
</feature>
<dbReference type="Proteomes" id="UP000736787">
    <property type="component" value="Unassembled WGS sequence"/>
</dbReference>
<evidence type="ECO:0000313" key="3">
    <source>
        <dbReference type="Proteomes" id="UP000736787"/>
    </source>
</evidence>
<dbReference type="EMBL" id="RCMK01000016">
    <property type="protein sequence ID" value="KAG2954251.1"/>
    <property type="molecule type" value="Genomic_DNA"/>
</dbReference>
<evidence type="ECO:0000256" key="1">
    <source>
        <dbReference type="SAM" id="MobiDB-lite"/>
    </source>
</evidence>
<dbReference type="AlphaFoldDB" id="A0A8T1ERQ6"/>
<name>A0A8T1ERQ6_9STRA</name>
<protein>
    <submittedName>
        <fullName evidence="2">Uncharacterized protein</fullName>
    </submittedName>
</protein>
<organism evidence="2 3">
    <name type="scientific">Phytophthora cactorum</name>
    <dbReference type="NCBI Taxonomy" id="29920"/>
    <lineage>
        <taxon>Eukaryota</taxon>
        <taxon>Sar</taxon>
        <taxon>Stramenopiles</taxon>
        <taxon>Oomycota</taxon>
        <taxon>Peronosporomycetes</taxon>
        <taxon>Peronosporales</taxon>
        <taxon>Peronosporaceae</taxon>
        <taxon>Phytophthora</taxon>
    </lineage>
</organism>
<reference evidence="2" key="1">
    <citation type="submission" date="2018-10" db="EMBL/GenBank/DDBJ databases">
        <title>Effector identification in a new, highly contiguous assembly of the strawberry crown rot pathogen Phytophthora cactorum.</title>
        <authorList>
            <person name="Armitage A.D."/>
            <person name="Nellist C.F."/>
            <person name="Bates H."/>
            <person name="Vickerstaff R.J."/>
            <person name="Harrison R.J."/>
        </authorList>
    </citation>
    <scope>NUCLEOTIDE SEQUENCE</scope>
    <source>
        <strain evidence="2">4040</strain>
    </source>
</reference>